<accession>A0A427YHG8</accession>
<name>A0A427YHG8_9TREE</name>
<gene>
    <name evidence="2" type="ORF">EHS25_001196</name>
</gene>
<dbReference type="EMBL" id="RSCD01000010">
    <property type="protein sequence ID" value="RSH90591.1"/>
    <property type="molecule type" value="Genomic_DNA"/>
</dbReference>
<dbReference type="AlphaFoldDB" id="A0A427YHG8"/>
<keyword evidence="3" id="KW-1185">Reference proteome</keyword>
<reference evidence="2 3" key="1">
    <citation type="submission" date="2018-11" db="EMBL/GenBank/DDBJ databases">
        <title>Genome sequence of Saitozyma podzolica DSM 27192.</title>
        <authorList>
            <person name="Aliyu H."/>
            <person name="Gorte O."/>
            <person name="Ochsenreither K."/>
        </authorList>
    </citation>
    <scope>NUCLEOTIDE SEQUENCE [LARGE SCALE GENOMIC DNA]</scope>
    <source>
        <strain evidence="2 3">DSM 27192</strain>
    </source>
</reference>
<proteinExistence type="predicted"/>
<evidence type="ECO:0000313" key="2">
    <source>
        <dbReference type="EMBL" id="RSH90591.1"/>
    </source>
</evidence>
<feature type="region of interest" description="Disordered" evidence="1">
    <location>
        <begin position="1"/>
        <end position="29"/>
    </location>
</feature>
<evidence type="ECO:0000313" key="3">
    <source>
        <dbReference type="Proteomes" id="UP000279259"/>
    </source>
</evidence>
<feature type="compositionally biased region" description="Basic and acidic residues" evidence="1">
    <location>
        <begin position="20"/>
        <end position="29"/>
    </location>
</feature>
<comment type="caution">
    <text evidence="2">The sequence shown here is derived from an EMBL/GenBank/DDBJ whole genome shotgun (WGS) entry which is preliminary data.</text>
</comment>
<dbReference type="Proteomes" id="UP000279259">
    <property type="component" value="Unassembled WGS sequence"/>
</dbReference>
<protein>
    <submittedName>
        <fullName evidence="2">Uncharacterized protein</fullName>
    </submittedName>
</protein>
<organism evidence="2 3">
    <name type="scientific">Saitozyma podzolica</name>
    <dbReference type="NCBI Taxonomy" id="1890683"/>
    <lineage>
        <taxon>Eukaryota</taxon>
        <taxon>Fungi</taxon>
        <taxon>Dikarya</taxon>
        <taxon>Basidiomycota</taxon>
        <taxon>Agaricomycotina</taxon>
        <taxon>Tremellomycetes</taxon>
        <taxon>Tremellales</taxon>
        <taxon>Trimorphomycetaceae</taxon>
        <taxon>Saitozyma</taxon>
    </lineage>
</organism>
<evidence type="ECO:0000256" key="1">
    <source>
        <dbReference type="SAM" id="MobiDB-lite"/>
    </source>
</evidence>
<sequence>MDGPASGAGKRNSDNGADEPPSKRQKQMEVDAALKDNEVLRVMIATNTDPSTDSKDIAFTSGEIELASALRIFLLVLTTNDLLQHLNTHPGEFVLGFRGALG</sequence>